<gene>
    <name evidence="1" type="ORF">B0A55_13203</name>
</gene>
<reference evidence="1 2" key="1">
    <citation type="submission" date="2017-03" db="EMBL/GenBank/DDBJ databases">
        <title>Genomes of endolithic fungi from Antarctica.</title>
        <authorList>
            <person name="Coleine C."/>
            <person name="Masonjones S."/>
            <person name="Stajich J.E."/>
        </authorList>
    </citation>
    <scope>NUCLEOTIDE SEQUENCE [LARGE SCALE GENOMIC DNA]</scope>
    <source>
        <strain evidence="1 2">CCFEE 5184</strain>
    </source>
</reference>
<dbReference type="PANTHER" id="PTHR24148">
    <property type="entry name" value="ANKYRIN REPEAT DOMAIN-CONTAINING PROTEIN 39 HOMOLOG-RELATED"/>
    <property type="match status" value="1"/>
</dbReference>
<organism evidence="1 2">
    <name type="scientific">Friedmanniomyces simplex</name>
    <dbReference type="NCBI Taxonomy" id="329884"/>
    <lineage>
        <taxon>Eukaryota</taxon>
        <taxon>Fungi</taxon>
        <taxon>Dikarya</taxon>
        <taxon>Ascomycota</taxon>
        <taxon>Pezizomycotina</taxon>
        <taxon>Dothideomycetes</taxon>
        <taxon>Dothideomycetidae</taxon>
        <taxon>Mycosphaerellales</taxon>
        <taxon>Teratosphaeriaceae</taxon>
        <taxon>Friedmanniomyces</taxon>
    </lineage>
</organism>
<dbReference type="PANTHER" id="PTHR24148:SF64">
    <property type="entry name" value="HETEROKARYON INCOMPATIBILITY DOMAIN-CONTAINING PROTEIN"/>
    <property type="match status" value="1"/>
</dbReference>
<dbReference type="InterPro" id="IPR052895">
    <property type="entry name" value="HetReg/Transcr_Mod"/>
</dbReference>
<sequence>MQRDWARMQGLLLLMDGRQAHDKRDYVYGFLGLLDAKSSPAVVVDYKLPPSSIFTSAVRLACLTPNGVEFWCHLVEVYAGASRSRTLDLPSWCPDLSSRAQHTSGWPFGAPPPFLEHVRVATKDHKSITFGERDGICIAGVEIDEVEESAPLAAYARPTKDYADSEVMADHYFSSHHEQWLEEMATLFPAHGLLQQRWLRKYFYADTEVSVSDHKRRFDAFRLACRRVRSQDAGSTLEAFERLDLPESVRDCLAVDVQVYSLHNGRFFFRTKGGRIGFSPQPPHAGDRICFVGGANYFHVLSADCGRWVTFASLEGRWGETILSLLQRPGAWQTFELR</sequence>
<comment type="caution">
    <text evidence="1">The sequence shown here is derived from an EMBL/GenBank/DDBJ whole genome shotgun (WGS) entry which is preliminary data.</text>
</comment>
<keyword evidence="2" id="KW-1185">Reference proteome</keyword>
<evidence type="ECO:0000313" key="1">
    <source>
        <dbReference type="EMBL" id="TKA55077.1"/>
    </source>
</evidence>
<evidence type="ECO:0000313" key="2">
    <source>
        <dbReference type="Proteomes" id="UP000309340"/>
    </source>
</evidence>
<dbReference type="EMBL" id="NAJQ01001656">
    <property type="protein sequence ID" value="TKA55077.1"/>
    <property type="molecule type" value="Genomic_DNA"/>
</dbReference>
<dbReference type="AlphaFoldDB" id="A0A4U0VZ67"/>
<name>A0A4U0VZ67_9PEZI</name>
<accession>A0A4U0VZ67</accession>
<protein>
    <recommendedName>
        <fullName evidence="3">Heterokaryon incompatibility domain-containing protein</fullName>
    </recommendedName>
</protein>
<proteinExistence type="predicted"/>
<evidence type="ECO:0008006" key="3">
    <source>
        <dbReference type="Google" id="ProtNLM"/>
    </source>
</evidence>
<dbReference type="Proteomes" id="UP000309340">
    <property type="component" value="Unassembled WGS sequence"/>
</dbReference>